<protein>
    <recommendedName>
        <fullName evidence="5">AN1-type domain-containing protein</fullName>
    </recommendedName>
</protein>
<evidence type="ECO:0000256" key="2">
    <source>
        <dbReference type="ARBA" id="ARBA00022771"/>
    </source>
</evidence>
<keyword evidence="3" id="KW-0862">Zinc</keyword>
<dbReference type="Pfam" id="PF01428">
    <property type="entry name" value="zf-AN1"/>
    <property type="match status" value="1"/>
</dbReference>
<evidence type="ECO:0000313" key="6">
    <source>
        <dbReference type="EMBL" id="KAK5109842.1"/>
    </source>
</evidence>
<dbReference type="GO" id="GO:0008270">
    <property type="term" value="F:zinc ion binding"/>
    <property type="evidence" value="ECO:0007669"/>
    <property type="project" value="UniProtKB-KW"/>
</dbReference>
<accession>A0AAN7YMU2</accession>
<feature type="domain" description="AN1-type" evidence="5">
    <location>
        <begin position="2"/>
        <end position="51"/>
    </location>
</feature>
<dbReference type="SUPFAM" id="SSF118310">
    <property type="entry name" value="AN1-like Zinc finger"/>
    <property type="match status" value="1"/>
</dbReference>
<sequence>MLNRGPICAFSGCKFVAQRVVGDCTDCGQSFCSTHRLLESHSCSALKNIEAKAKAENAAKLINNATKKASKIDRDLEWCMKFIEEKKL</sequence>
<dbReference type="InterPro" id="IPR000058">
    <property type="entry name" value="Znf_AN1"/>
</dbReference>
<gene>
    <name evidence="6" type="ORF">LTR62_006449</name>
</gene>
<keyword evidence="1" id="KW-0479">Metal-binding</keyword>
<evidence type="ECO:0000313" key="7">
    <source>
        <dbReference type="Proteomes" id="UP001310890"/>
    </source>
</evidence>
<reference evidence="6" key="1">
    <citation type="submission" date="2023-08" db="EMBL/GenBank/DDBJ databases">
        <title>Black Yeasts Isolated from many extreme environments.</title>
        <authorList>
            <person name="Coleine C."/>
            <person name="Stajich J.E."/>
            <person name="Selbmann L."/>
        </authorList>
    </citation>
    <scope>NUCLEOTIDE SEQUENCE</scope>
    <source>
        <strain evidence="6">CCFEE 5401</strain>
    </source>
</reference>
<dbReference type="AlphaFoldDB" id="A0AAN7YMU2"/>
<proteinExistence type="predicted"/>
<dbReference type="EMBL" id="JAVRRL010000057">
    <property type="protein sequence ID" value="KAK5109842.1"/>
    <property type="molecule type" value="Genomic_DNA"/>
</dbReference>
<evidence type="ECO:0000256" key="1">
    <source>
        <dbReference type="ARBA" id="ARBA00022723"/>
    </source>
</evidence>
<dbReference type="PROSITE" id="PS51039">
    <property type="entry name" value="ZF_AN1"/>
    <property type="match status" value="1"/>
</dbReference>
<evidence type="ECO:0000259" key="5">
    <source>
        <dbReference type="PROSITE" id="PS51039"/>
    </source>
</evidence>
<name>A0AAN7YMU2_9PEZI</name>
<dbReference type="SMART" id="SM00154">
    <property type="entry name" value="ZnF_AN1"/>
    <property type="match status" value="1"/>
</dbReference>
<evidence type="ECO:0000256" key="4">
    <source>
        <dbReference type="PROSITE-ProRule" id="PRU00449"/>
    </source>
</evidence>
<keyword evidence="2 4" id="KW-0863">Zinc-finger</keyword>
<evidence type="ECO:0000256" key="3">
    <source>
        <dbReference type="ARBA" id="ARBA00022833"/>
    </source>
</evidence>
<comment type="caution">
    <text evidence="6">The sequence shown here is derived from an EMBL/GenBank/DDBJ whole genome shotgun (WGS) entry which is preliminary data.</text>
</comment>
<dbReference type="Proteomes" id="UP001310890">
    <property type="component" value="Unassembled WGS sequence"/>
</dbReference>
<dbReference type="Gene3D" id="4.10.1110.10">
    <property type="entry name" value="AN1-like Zinc finger"/>
    <property type="match status" value="1"/>
</dbReference>
<dbReference type="InterPro" id="IPR035896">
    <property type="entry name" value="AN1-like_Znf"/>
</dbReference>
<organism evidence="6 7">
    <name type="scientific">Meristemomyces frigidus</name>
    <dbReference type="NCBI Taxonomy" id="1508187"/>
    <lineage>
        <taxon>Eukaryota</taxon>
        <taxon>Fungi</taxon>
        <taxon>Dikarya</taxon>
        <taxon>Ascomycota</taxon>
        <taxon>Pezizomycotina</taxon>
        <taxon>Dothideomycetes</taxon>
        <taxon>Dothideomycetidae</taxon>
        <taxon>Mycosphaerellales</taxon>
        <taxon>Teratosphaeriaceae</taxon>
        <taxon>Meristemomyces</taxon>
    </lineage>
</organism>